<keyword evidence="4" id="KW-1185">Reference proteome</keyword>
<dbReference type="AlphaFoldDB" id="A0A2D0N0H4"/>
<gene>
    <name evidence="3" type="ORF">CRP01_36130</name>
</gene>
<evidence type="ECO:0000259" key="1">
    <source>
        <dbReference type="Pfam" id="PF01408"/>
    </source>
</evidence>
<evidence type="ECO:0000313" key="3">
    <source>
        <dbReference type="EMBL" id="PHN01649.1"/>
    </source>
</evidence>
<feature type="domain" description="Gfo/Idh/MocA-like oxidoreductase N-terminal" evidence="1">
    <location>
        <begin position="50"/>
        <end position="170"/>
    </location>
</feature>
<dbReference type="OrthoDB" id="9763611at2"/>
<dbReference type="InterPro" id="IPR000683">
    <property type="entry name" value="Gfo/Idh/MocA-like_OxRdtase_N"/>
</dbReference>
<evidence type="ECO:0000259" key="2">
    <source>
        <dbReference type="Pfam" id="PF22725"/>
    </source>
</evidence>
<accession>A0A2D0N0H4</accession>
<dbReference type="PANTHER" id="PTHR43818:SF12">
    <property type="entry name" value="NADH-DEPENDENT DEHYDROGENASE-RELATED"/>
    <property type="match status" value="1"/>
</dbReference>
<dbReference type="RefSeq" id="WP_099154963.1">
    <property type="nucleotide sequence ID" value="NZ_PDUD01000051.1"/>
</dbReference>
<name>A0A2D0N0H4_FLAN2</name>
<dbReference type="InterPro" id="IPR006311">
    <property type="entry name" value="TAT_signal"/>
</dbReference>
<evidence type="ECO:0008006" key="5">
    <source>
        <dbReference type="Google" id="ProtNLM"/>
    </source>
</evidence>
<organism evidence="3 4">
    <name type="scientific">Flavilitoribacter nigricans (strain ATCC 23147 / DSM 23189 / NBRC 102662 / NCIMB 1420 / SS-2)</name>
    <name type="common">Lewinella nigricans</name>
    <dbReference type="NCBI Taxonomy" id="1122177"/>
    <lineage>
        <taxon>Bacteria</taxon>
        <taxon>Pseudomonadati</taxon>
        <taxon>Bacteroidota</taxon>
        <taxon>Saprospiria</taxon>
        <taxon>Saprospirales</taxon>
        <taxon>Lewinellaceae</taxon>
        <taxon>Flavilitoribacter</taxon>
    </lineage>
</organism>
<dbReference type="InterPro" id="IPR036291">
    <property type="entry name" value="NAD(P)-bd_dom_sf"/>
</dbReference>
<dbReference type="Gene3D" id="3.40.50.720">
    <property type="entry name" value="NAD(P)-binding Rossmann-like Domain"/>
    <property type="match status" value="1"/>
</dbReference>
<dbReference type="PANTHER" id="PTHR43818">
    <property type="entry name" value="BCDNA.GH03377"/>
    <property type="match status" value="1"/>
</dbReference>
<protein>
    <recommendedName>
        <fullName evidence="5">Gfo/Idh/MocA family oxidoreductase</fullName>
    </recommendedName>
</protein>
<dbReference type="SUPFAM" id="SSF55347">
    <property type="entry name" value="Glyceraldehyde-3-phosphate dehydrogenase-like, C-terminal domain"/>
    <property type="match status" value="1"/>
</dbReference>
<dbReference type="Pfam" id="PF01408">
    <property type="entry name" value="GFO_IDH_MocA"/>
    <property type="match status" value="1"/>
</dbReference>
<dbReference type="InterPro" id="IPR050463">
    <property type="entry name" value="Gfo/Idh/MocA_oxidrdct_glycsds"/>
</dbReference>
<sequence>MKTSRRKFITTASQLGAVGGLMSSGLLSFTGAAGTEIQGSRKKFGPNDTIRVGIIGTGGRGMSLIKNTQAIEGMEIAACCDILPFRLEAAMKIAAKGAKQYDDYRKLLAQPDLDAVIISTPLYLHFTMIRDALEANKHIYCEKTMTFTIEEAKKLKPLLDNSDRVFQVGYQHRYNPVYQKVKEIIEGDEFGPLSHIECYWNRNGDWRKPVPDPKFEKIINWRMYRDYSGGLMAELSSHQINIVNWMLGSTPSQVTGFGGIDYWKDGRETFDNIHAIFQYPKGLKLSCTCLTTNAQMGFQMKFYGKNATVQIIREAGYEAWLYVEPTYYQDFGNDKQKEAGVDAVTGATTELLKKGKPIALFQSDPGKEDAEPTRLAIASFGTCIRESKEPVVGYESAKDSAVCVALANKAMQSGEMIKWKDYI</sequence>
<dbReference type="SUPFAM" id="SSF51735">
    <property type="entry name" value="NAD(P)-binding Rossmann-fold domains"/>
    <property type="match status" value="1"/>
</dbReference>
<evidence type="ECO:0000313" key="4">
    <source>
        <dbReference type="Proteomes" id="UP000223913"/>
    </source>
</evidence>
<dbReference type="EMBL" id="PDUD01000051">
    <property type="protein sequence ID" value="PHN01649.1"/>
    <property type="molecule type" value="Genomic_DNA"/>
</dbReference>
<proteinExistence type="predicted"/>
<dbReference type="Proteomes" id="UP000223913">
    <property type="component" value="Unassembled WGS sequence"/>
</dbReference>
<reference evidence="3 4" key="1">
    <citation type="submission" date="2017-10" db="EMBL/GenBank/DDBJ databases">
        <title>The draft genome sequence of Lewinella nigricans NBRC 102662.</title>
        <authorList>
            <person name="Wang K."/>
        </authorList>
    </citation>
    <scope>NUCLEOTIDE SEQUENCE [LARGE SCALE GENOMIC DNA]</scope>
    <source>
        <strain evidence="3 4">NBRC 102662</strain>
    </source>
</reference>
<dbReference type="Pfam" id="PF22725">
    <property type="entry name" value="GFO_IDH_MocA_C3"/>
    <property type="match status" value="1"/>
</dbReference>
<feature type="domain" description="GFO/IDH/MocA-like oxidoreductase" evidence="2">
    <location>
        <begin position="178"/>
        <end position="309"/>
    </location>
</feature>
<dbReference type="Gene3D" id="3.30.360.10">
    <property type="entry name" value="Dihydrodipicolinate Reductase, domain 2"/>
    <property type="match status" value="1"/>
</dbReference>
<dbReference type="GO" id="GO:0000166">
    <property type="term" value="F:nucleotide binding"/>
    <property type="evidence" value="ECO:0007669"/>
    <property type="project" value="InterPro"/>
</dbReference>
<comment type="caution">
    <text evidence="3">The sequence shown here is derived from an EMBL/GenBank/DDBJ whole genome shotgun (WGS) entry which is preliminary data.</text>
</comment>
<dbReference type="PROSITE" id="PS51318">
    <property type="entry name" value="TAT"/>
    <property type="match status" value="1"/>
</dbReference>
<dbReference type="InterPro" id="IPR055170">
    <property type="entry name" value="GFO_IDH_MocA-like_dom"/>
</dbReference>